<dbReference type="EMBL" id="PZQS01000006">
    <property type="protein sequence ID" value="PVD28535.1"/>
    <property type="molecule type" value="Genomic_DNA"/>
</dbReference>
<sequence length="326" mass="37467">MHSTVASLQNVRKQRQLELQLVDLDRKWYTELKGIARERLGVLKELCRINQDLRERDHFSGAVRGRDLARLADRAQDRLVQEKESRLLRKFQFEPDPVEKLSLTTLPLSADEVRLGEDRGKVMTSRDFTRQRMQLQKLNSEQSLFERRTKRRAFLDKSIIGPRKGHVRDRARGSGWGIDRYAVLTNVVSGEASRKDVDHTTTVIADDRSPASDVDDTSRLHEHFRSPSLPALNAKDELEPELEETGVRVHPSLSGNHSASLDYLPVIRDVTRQQDLMSSSPRVSLADEHLPPIVKFANHWSRHRSQRCQRSKTVCAHFTVINSAYQ</sequence>
<accession>A0A2T7P533</accession>
<protein>
    <submittedName>
        <fullName evidence="1">Uncharacterized protein</fullName>
    </submittedName>
</protein>
<proteinExistence type="predicted"/>
<organism evidence="1 2">
    <name type="scientific">Pomacea canaliculata</name>
    <name type="common">Golden apple snail</name>
    <dbReference type="NCBI Taxonomy" id="400727"/>
    <lineage>
        <taxon>Eukaryota</taxon>
        <taxon>Metazoa</taxon>
        <taxon>Spiralia</taxon>
        <taxon>Lophotrochozoa</taxon>
        <taxon>Mollusca</taxon>
        <taxon>Gastropoda</taxon>
        <taxon>Caenogastropoda</taxon>
        <taxon>Architaenioglossa</taxon>
        <taxon>Ampullarioidea</taxon>
        <taxon>Ampullariidae</taxon>
        <taxon>Pomacea</taxon>
    </lineage>
</organism>
<gene>
    <name evidence="1" type="ORF">C0Q70_11123</name>
</gene>
<reference evidence="1 2" key="1">
    <citation type="submission" date="2018-04" db="EMBL/GenBank/DDBJ databases">
        <title>The genome of golden apple snail Pomacea canaliculata provides insight into stress tolerance and invasive adaptation.</title>
        <authorList>
            <person name="Liu C."/>
            <person name="Liu B."/>
            <person name="Ren Y."/>
            <person name="Zhang Y."/>
            <person name="Wang H."/>
            <person name="Li S."/>
            <person name="Jiang F."/>
            <person name="Yin L."/>
            <person name="Zhang G."/>
            <person name="Qian W."/>
            <person name="Fan W."/>
        </authorList>
    </citation>
    <scope>NUCLEOTIDE SEQUENCE [LARGE SCALE GENOMIC DNA]</scope>
    <source>
        <strain evidence="1">SZHN2017</strain>
        <tissue evidence="1">Muscle</tissue>
    </source>
</reference>
<dbReference type="AlphaFoldDB" id="A0A2T7P533"/>
<name>A0A2T7P533_POMCA</name>
<evidence type="ECO:0000313" key="2">
    <source>
        <dbReference type="Proteomes" id="UP000245119"/>
    </source>
</evidence>
<comment type="caution">
    <text evidence="1">The sequence shown here is derived from an EMBL/GenBank/DDBJ whole genome shotgun (WGS) entry which is preliminary data.</text>
</comment>
<dbReference type="Proteomes" id="UP000245119">
    <property type="component" value="Linkage Group LG6"/>
</dbReference>
<keyword evidence="2" id="KW-1185">Reference proteome</keyword>
<dbReference type="OrthoDB" id="6154662at2759"/>
<evidence type="ECO:0000313" key="1">
    <source>
        <dbReference type="EMBL" id="PVD28535.1"/>
    </source>
</evidence>